<dbReference type="AlphaFoldDB" id="A0A7J6QM62"/>
<sequence>MIRRLESLSGLPWSGAGPHRPPLPYCWVFNHQRLPVGVSFRRLSVSEVKGEFKLRKLASKRNDEPVSDDDSFLTDDDDFINDDTSEEDEEAAGGWT</sequence>
<feature type="compositionally biased region" description="Acidic residues" evidence="1">
    <location>
        <begin position="65"/>
        <end position="96"/>
    </location>
</feature>
<accession>A0A7J6QM62</accession>
<evidence type="ECO:0000313" key="2">
    <source>
        <dbReference type="EMBL" id="KAF4709357.1"/>
    </source>
</evidence>
<organism evidence="2 3">
    <name type="scientific">Perkinsus olseni</name>
    <name type="common">Perkinsus atlanticus</name>
    <dbReference type="NCBI Taxonomy" id="32597"/>
    <lineage>
        <taxon>Eukaryota</taxon>
        <taxon>Sar</taxon>
        <taxon>Alveolata</taxon>
        <taxon>Perkinsozoa</taxon>
        <taxon>Perkinsea</taxon>
        <taxon>Perkinsida</taxon>
        <taxon>Perkinsidae</taxon>
        <taxon>Perkinsus</taxon>
    </lineage>
</organism>
<dbReference type="Proteomes" id="UP000553632">
    <property type="component" value="Unassembled WGS sequence"/>
</dbReference>
<keyword evidence="3" id="KW-1185">Reference proteome</keyword>
<feature type="non-terminal residue" evidence="2">
    <location>
        <position position="96"/>
    </location>
</feature>
<protein>
    <submittedName>
        <fullName evidence="2">Uncharacterized protein</fullName>
    </submittedName>
</protein>
<comment type="caution">
    <text evidence="2">The sequence shown here is derived from an EMBL/GenBank/DDBJ whole genome shotgun (WGS) entry which is preliminary data.</text>
</comment>
<dbReference type="EMBL" id="JABANO010031988">
    <property type="protein sequence ID" value="KAF4709357.1"/>
    <property type="molecule type" value="Genomic_DNA"/>
</dbReference>
<feature type="region of interest" description="Disordered" evidence="1">
    <location>
        <begin position="59"/>
        <end position="96"/>
    </location>
</feature>
<gene>
    <name evidence="2" type="ORF">FOZ63_019208</name>
</gene>
<proteinExistence type="predicted"/>
<name>A0A7J6QM62_PEROL</name>
<evidence type="ECO:0000256" key="1">
    <source>
        <dbReference type="SAM" id="MobiDB-lite"/>
    </source>
</evidence>
<reference evidence="2 3" key="1">
    <citation type="submission" date="2020-04" db="EMBL/GenBank/DDBJ databases">
        <title>Perkinsus olseni comparative genomics.</title>
        <authorList>
            <person name="Bogema D.R."/>
        </authorList>
    </citation>
    <scope>NUCLEOTIDE SEQUENCE [LARGE SCALE GENOMIC DNA]</scope>
    <source>
        <strain evidence="2 3">ATCC PRA-207</strain>
    </source>
</reference>
<feature type="region of interest" description="Disordered" evidence="1">
    <location>
        <begin position="1"/>
        <end position="20"/>
    </location>
</feature>
<evidence type="ECO:0000313" key="3">
    <source>
        <dbReference type="Proteomes" id="UP000553632"/>
    </source>
</evidence>